<name>A0ABR3F6U4_9AGAR</name>
<dbReference type="InterPro" id="IPR007218">
    <property type="entry name" value="DNA_pol_delta_4"/>
</dbReference>
<sequence>MPKSKTASHRDPSQRQIHQYFACHSRHKQSRPRKSEAKPPTPPPSAVNHTRVDAGSSTSTLYLDPTERKLHEFDFTSKYGPCLNMSRRERWERAFNLGLDPPIEVSTCPD</sequence>
<evidence type="ECO:0000313" key="3">
    <source>
        <dbReference type="Proteomes" id="UP001465976"/>
    </source>
</evidence>
<gene>
    <name evidence="2" type="primary">POLD4_2</name>
    <name evidence="2" type="ORF">V5O48_011001</name>
</gene>
<comment type="caution">
    <text evidence="2">The sequence shown here is derived from an EMBL/GenBank/DDBJ whole genome shotgun (WGS) entry which is preliminary data.</text>
</comment>
<evidence type="ECO:0000313" key="2">
    <source>
        <dbReference type="EMBL" id="KAL0570961.1"/>
    </source>
</evidence>
<dbReference type="EMBL" id="JBAHYK010000848">
    <property type="protein sequence ID" value="KAL0570961.1"/>
    <property type="molecule type" value="Genomic_DNA"/>
</dbReference>
<protein>
    <submittedName>
        <fullName evidence="2">DNA polymerase delta subunit 4</fullName>
    </submittedName>
</protein>
<dbReference type="Proteomes" id="UP001465976">
    <property type="component" value="Unassembled WGS sequence"/>
</dbReference>
<organism evidence="2 3">
    <name type="scientific">Marasmius crinis-equi</name>
    <dbReference type="NCBI Taxonomy" id="585013"/>
    <lineage>
        <taxon>Eukaryota</taxon>
        <taxon>Fungi</taxon>
        <taxon>Dikarya</taxon>
        <taxon>Basidiomycota</taxon>
        <taxon>Agaricomycotina</taxon>
        <taxon>Agaricomycetes</taxon>
        <taxon>Agaricomycetidae</taxon>
        <taxon>Agaricales</taxon>
        <taxon>Marasmiineae</taxon>
        <taxon>Marasmiaceae</taxon>
        <taxon>Marasmius</taxon>
    </lineage>
</organism>
<evidence type="ECO:0000256" key="1">
    <source>
        <dbReference type="SAM" id="MobiDB-lite"/>
    </source>
</evidence>
<keyword evidence="3" id="KW-1185">Reference proteome</keyword>
<dbReference type="PANTHER" id="PTHR14303">
    <property type="entry name" value="DNA POLYMERASE DELTA SUBUNIT 4"/>
    <property type="match status" value="1"/>
</dbReference>
<dbReference type="Pfam" id="PF04081">
    <property type="entry name" value="DNA_pol_delta_4"/>
    <property type="match status" value="1"/>
</dbReference>
<feature type="region of interest" description="Disordered" evidence="1">
    <location>
        <begin position="24"/>
        <end position="59"/>
    </location>
</feature>
<accession>A0ABR3F6U4</accession>
<reference evidence="2 3" key="1">
    <citation type="submission" date="2024-02" db="EMBL/GenBank/DDBJ databases">
        <title>A draft genome for the cacao thread blight pathogen Marasmius crinis-equi.</title>
        <authorList>
            <person name="Cohen S.P."/>
            <person name="Baruah I.K."/>
            <person name="Amoako-Attah I."/>
            <person name="Bukari Y."/>
            <person name="Meinhardt L.W."/>
            <person name="Bailey B.A."/>
        </authorList>
    </citation>
    <scope>NUCLEOTIDE SEQUENCE [LARGE SCALE GENOMIC DNA]</scope>
    <source>
        <strain evidence="2 3">GH-76</strain>
    </source>
</reference>
<dbReference type="PANTHER" id="PTHR14303:SF0">
    <property type="entry name" value="DNA POLYMERASE DELTA SUBUNIT 4"/>
    <property type="match status" value="1"/>
</dbReference>
<proteinExistence type="predicted"/>